<organism evidence="1 2">
    <name type="scientific">Panicum virgatum</name>
    <name type="common">Blackwell switchgrass</name>
    <dbReference type="NCBI Taxonomy" id="38727"/>
    <lineage>
        <taxon>Eukaryota</taxon>
        <taxon>Viridiplantae</taxon>
        <taxon>Streptophyta</taxon>
        <taxon>Embryophyta</taxon>
        <taxon>Tracheophyta</taxon>
        <taxon>Spermatophyta</taxon>
        <taxon>Magnoliopsida</taxon>
        <taxon>Liliopsida</taxon>
        <taxon>Poales</taxon>
        <taxon>Poaceae</taxon>
        <taxon>PACMAD clade</taxon>
        <taxon>Panicoideae</taxon>
        <taxon>Panicodae</taxon>
        <taxon>Paniceae</taxon>
        <taxon>Panicinae</taxon>
        <taxon>Panicum</taxon>
        <taxon>Panicum sect. Hiantes</taxon>
    </lineage>
</organism>
<sequence>MSHPAAALHNQASTHNSCQSLITPRVTTTSTHVGRWSSGGAALAGAPQAGQIWLVLLGEGGCTSTASPVPWMASVGAEQYHYWKGCSLAVCGEVSGSSGGSCMQRWQWLTVGVWGETPTVSWALASKHPIWPRRRWGSIAGDVYSSRARLREILSKKEESTSATGGGEEESPPFIFLVETSVPARGGRWGEVGRGLEVGAAAGTVEGGEVR</sequence>
<gene>
    <name evidence="1" type="ORF">PVAP13_3KG248500</name>
</gene>
<dbReference type="EMBL" id="CM029041">
    <property type="protein sequence ID" value="KAG2628566.1"/>
    <property type="molecule type" value="Genomic_DNA"/>
</dbReference>
<name>A0A8T0V4Y6_PANVG</name>
<protein>
    <submittedName>
        <fullName evidence="1">Uncharacterized protein</fullName>
    </submittedName>
</protein>
<evidence type="ECO:0000313" key="1">
    <source>
        <dbReference type="EMBL" id="KAG2628566.1"/>
    </source>
</evidence>
<dbReference type="Proteomes" id="UP000823388">
    <property type="component" value="Chromosome 3K"/>
</dbReference>
<keyword evidence="2" id="KW-1185">Reference proteome</keyword>
<dbReference type="AlphaFoldDB" id="A0A8T0V4Y6"/>
<proteinExistence type="predicted"/>
<evidence type="ECO:0000313" key="2">
    <source>
        <dbReference type="Proteomes" id="UP000823388"/>
    </source>
</evidence>
<accession>A0A8T0V4Y6</accession>
<reference evidence="1" key="1">
    <citation type="submission" date="2020-05" db="EMBL/GenBank/DDBJ databases">
        <title>WGS assembly of Panicum virgatum.</title>
        <authorList>
            <person name="Lovell J.T."/>
            <person name="Jenkins J."/>
            <person name="Shu S."/>
            <person name="Juenger T.E."/>
            <person name="Schmutz J."/>
        </authorList>
    </citation>
    <scope>NUCLEOTIDE SEQUENCE</scope>
    <source>
        <strain evidence="1">AP13</strain>
    </source>
</reference>
<comment type="caution">
    <text evidence="1">The sequence shown here is derived from an EMBL/GenBank/DDBJ whole genome shotgun (WGS) entry which is preliminary data.</text>
</comment>